<dbReference type="KEGG" id="pan:PODANSg6863"/>
<comment type="similarity">
    <text evidence="1 4">Belongs to the eukaryotic ribosomal protein eS25 family.</text>
</comment>
<organism evidence="5">
    <name type="scientific">Podospora anserina (strain S / ATCC MYA-4624 / DSM 980 / FGSC 10383)</name>
    <name type="common">Pleurage anserina</name>
    <dbReference type="NCBI Taxonomy" id="515849"/>
    <lineage>
        <taxon>Eukaryota</taxon>
        <taxon>Fungi</taxon>
        <taxon>Dikarya</taxon>
        <taxon>Ascomycota</taxon>
        <taxon>Pezizomycotina</taxon>
        <taxon>Sordariomycetes</taxon>
        <taxon>Sordariomycetidae</taxon>
        <taxon>Sordariales</taxon>
        <taxon>Podosporaceae</taxon>
        <taxon>Podospora</taxon>
        <taxon>Podospora anserina</taxon>
    </lineage>
</organism>
<dbReference type="HOGENOM" id="CLU_2298414_0_0_1"/>
<dbReference type="GO" id="GO:0005840">
    <property type="term" value="C:ribosome"/>
    <property type="evidence" value="ECO:0007669"/>
    <property type="project" value="UniProtKB-KW"/>
</dbReference>
<gene>
    <name evidence="5" type="ORF">PODANS_3_10140</name>
</gene>
<evidence type="ECO:0000256" key="4">
    <source>
        <dbReference type="RuleBase" id="RU366057"/>
    </source>
</evidence>
<evidence type="ECO:0000256" key="1">
    <source>
        <dbReference type="ARBA" id="ARBA00009106"/>
    </source>
</evidence>
<feature type="non-terminal residue" evidence="5">
    <location>
        <position position="1"/>
    </location>
</feature>
<dbReference type="OrthoDB" id="10263513at2759"/>
<reference evidence="5" key="1">
    <citation type="journal article" date="2008" name="Genome Biol.">
        <title>The genome sequence of the model ascomycete fungus Podospora anserina.</title>
        <authorList>
            <person name="Espagne E."/>
            <person name="Lespinet O."/>
            <person name="Malagnac F."/>
            <person name="Da Silva C."/>
            <person name="Jaillon O."/>
            <person name="Porcel B.M."/>
            <person name="Couloux A."/>
            <person name="Aury J.-M."/>
            <person name="Segurens B."/>
            <person name="Poulain J."/>
            <person name="Anthouard V."/>
            <person name="Grossetete S."/>
            <person name="Khalili H."/>
            <person name="Coppin E."/>
            <person name="Dequard-Chablat M."/>
            <person name="Picard M."/>
            <person name="Contamine V."/>
            <person name="Arnaise S."/>
            <person name="Bourdais A."/>
            <person name="Berteaux-Lecellier V."/>
            <person name="Gautheret D."/>
            <person name="de Vries R.P."/>
            <person name="Battaglia E."/>
            <person name="Coutinho P.M."/>
            <person name="Danchin E.G.J."/>
            <person name="Henrissat B."/>
            <person name="El Khoury R."/>
            <person name="Sainsard-Chanet A."/>
            <person name="Boivin A."/>
            <person name="Pinan-Lucarre B."/>
            <person name="Sellem C.H."/>
            <person name="Debuchy R."/>
            <person name="Wincker P."/>
            <person name="Weissenbach J."/>
            <person name="Silar P."/>
        </authorList>
    </citation>
    <scope>NUCLEOTIDE SEQUENCE [LARGE SCALE GENOMIC DNA]</scope>
    <source>
        <strain evidence="5">S mat+</strain>
    </source>
</reference>
<evidence type="ECO:0000256" key="2">
    <source>
        <dbReference type="ARBA" id="ARBA00022980"/>
    </source>
</evidence>
<protein>
    <recommendedName>
        <fullName evidence="4">40S ribosomal protein S25</fullName>
    </recommendedName>
</protein>
<dbReference type="RefSeq" id="XP_001909826.1">
    <property type="nucleotide sequence ID" value="XM_001909791.1"/>
</dbReference>
<reference evidence="5" key="2">
    <citation type="submission" date="2008-07" db="EMBL/GenBank/DDBJ databases">
        <authorList>
            <person name="Genoscope - CEA"/>
        </authorList>
    </citation>
    <scope>NUCLEOTIDE SEQUENCE</scope>
    <source>
        <strain evidence="5">S mat+</strain>
    </source>
</reference>
<dbReference type="Pfam" id="PF03297">
    <property type="entry name" value="Ribosomal_S25"/>
    <property type="match status" value="1"/>
</dbReference>
<sequence>PLAKTTVKDKAQHAVILDKTTSDKLYKDVQSYRLVPCRLGGEGPDQAGRQPQQDEDLQYVWLMVRDSSGIVLTRSSSRRYRRRVNISHQRLHFNGPDGQDK</sequence>
<name>B2B1H5_PODAN</name>
<accession>B2B1H5</accession>
<dbReference type="EMBL" id="CU638743">
    <property type="protein sequence ID" value="CAP70960.1"/>
    <property type="molecule type" value="Genomic_DNA"/>
</dbReference>
<keyword evidence="3 4" id="KW-0687">Ribonucleoprotein</keyword>
<dbReference type="AlphaFoldDB" id="B2B1H5"/>
<keyword evidence="2 4" id="KW-0689">Ribosomal protein</keyword>
<dbReference type="VEuPathDB" id="FungiDB:PODANS_3_10140"/>
<proteinExistence type="inferred from homology"/>
<evidence type="ECO:0000256" key="3">
    <source>
        <dbReference type="ARBA" id="ARBA00023274"/>
    </source>
</evidence>
<evidence type="ECO:0000313" key="5">
    <source>
        <dbReference type="EMBL" id="CAP70960.1"/>
    </source>
</evidence>
<dbReference type="InterPro" id="IPR004977">
    <property type="entry name" value="Ribosomal_eS25"/>
</dbReference>
<dbReference type="GO" id="GO:1990904">
    <property type="term" value="C:ribonucleoprotein complex"/>
    <property type="evidence" value="ECO:0007669"/>
    <property type="project" value="UniProtKB-KW"/>
</dbReference>
<dbReference type="GeneID" id="6193472"/>